<protein>
    <recommendedName>
        <fullName evidence="4">Integrase catalytic domain-containing protein</fullName>
    </recommendedName>
</protein>
<feature type="region of interest" description="Disordered" evidence="1">
    <location>
        <begin position="16"/>
        <end position="52"/>
    </location>
</feature>
<dbReference type="Proteomes" id="UP001056035">
    <property type="component" value="Chromosome"/>
</dbReference>
<organism evidence="2 3">
    <name type="scientific">Paraconexibacter antarcticus</name>
    <dbReference type="NCBI Taxonomy" id="2949664"/>
    <lineage>
        <taxon>Bacteria</taxon>
        <taxon>Bacillati</taxon>
        <taxon>Actinomycetota</taxon>
        <taxon>Thermoleophilia</taxon>
        <taxon>Solirubrobacterales</taxon>
        <taxon>Paraconexibacteraceae</taxon>
        <taxon>Paraconexibacter</taxon>
    </lineage>
</organism>
<sequence>MVDDFRQLYNEVRPHEALGGERPLDRYLADPAITPSDPKPVTLPTRQTMRIP</sequence>
<evidence type="ECO:0000313" key="2">
    <source>
        <dbReference type="EMBL" id="UTI63318.1"/>
    </source>
</evidence>
<dbReference type="RefSeq" id="WP_254570046.1">
    <property type="nucleotide sequence ID" value="NZ_CP098502.1"/>
</dbReference>
<evidence type="ECO:0000313" key="3">
    <source>
        <dbReference type="Proteomes" id="UP001056035"/>
    </source>
</evidence>
<accession>A0ABY5DMU6</accession>
<dbReference type="EMBL" id="CP098502">
    <property type="protein sequence ID" value="UTI63318.1"/>
    <property type="molecule type" value="Genomic_DNA"/>
</dbReference>
<proteinExistence type="predicted"/>
<evidence type="ECO:0008006" key="4">
    <source>
        <dbReference type="Google" id="ProtNLM"/>
    </source>
</evidence>
<gene>
    <name evidence="2" type="ORF">NBH00_18410</name>
</gene>
<name>A0ABY5DMU6_9ACTN</name>
<reference evidence="2 3" key="1">
    <citation type="submission" date="2022-06" db="EMBL/GenBank/DDBJ databases">
        <title>Paraconexibacter antarcticus.</title>
        <authorList>
            <person name="Kim C.S."/>
        </authorList>
    </citation>
    <scope>NUCLEOTIDE SEQUENCE [LARGE SCALE GENOMIC DNA]</scope>
    <source>
        <strain evidence="2 3">02-257</strain>
    </source>
</reference>
<keyword evidence="3" id="KW-1185">Reference proteome</keyword>
<evidence type="ECO:0000256" key="1">
    <source>
        <dbReference type="SAM" id="MobiDB-lite"/>
    </source>
</evidence>
<feature type="compositionally biased region" description="Basic and acidic residues" evidence="1">
    <location>
        <begin position="16"/>
        <end position="28"/>
    </location>
</feature>